<proteinExistence type="predicted"/>
<dbReference type="Proteomes" id="UP000770889">
    <property type="component" value="Unassembled WGS sequence"/>
</dbReference>
<gene>
    <name evidence="1" type="ORF">KME65_01840</name>
</gene>
<sequence>MKEKTYKLAHLDRKKLLVAARKALIAADAHYYAWTPEEQERFRATTGENAICRIQCVLLDDLLDIKCRTDEVDEAWKNVPLTDLNQLSWARLLTAGVGEDYIYLNECMAEGKTLLDFPTLYDYDYADYLFQEEARNRDFPDYGGIAYYAYQHPSWVRLLIQEQFYYATFTSLATYTLDEIESAGEEIIQQLIPHEYVDGKNHGKQEQGGFLWDVKIDAQAGQEAQLDELRSRWYGYQRERWLALSESNVQRPPALYVHDKDWDDDPHRFFIFNNERTLKQIRWRQFLSDCNSLVADYAEVEKLLAGEIEQANLWLVENYQDIQENFDPKVVKLRKKRKIILTESALDDLSKMDADKE</sequence>
<evidence type="ECO:0000313" key="2">
    <source>
        <dbReference type="Proteomes" id="UP000770889"/>
    </source>
</evidence>
<protein>
    <submittedName>
        <fullName evidence="1">Uncharacterized protein</fullName>
    </submittedName>
</protein>
<comment type="caution">
    <text evidence="1">The sequence shown here is derived from an EMBL/GenBank/DDBJ whole genome shotgun (WGS) entry which is preliminary data.</text>
</comment>
<dbReference type="AlphaFoldDB" id="A0A944M6H7"/>
<reference evidence="1 2" key="1">
    <citation type="submission" date="2021-05" db="EMBL/GenBank/DDBJ databases">
        <title>Genetic and Functional Diversity in Clade A Lucinid endosymbionts from the Bahamas.</title>
        <authorList>
            <person name="Giani N.M."/>
            <person name="Engel A.S."/>
            <person name="Campbell B.J."/>
        </authorList>
    </citation>
    <scope>NUCLEOTIDE SEQUENCE [LARGE SCALE GENOMIC DNA]</scope>
    <source>
        <strain evidence="1">LUC16012Gg_MoonRockCtena</strain>
    </source>
</reference>
<evidence type="ECO:0000313" key="1">
    <source>
        <dbReference type="EMBL" id="MBT2987682.1"/>
    </source>
</evidence>
<dbReference type="EMBL" id="JAHHGM010000001">
    <property type="protein sequence ID" value="MBT2987682.1"/>
    <property type="molecule type" value="Genomic_DNA"/>
</dbReference>
<name>A0A944M6H7_9GAMM</name>
<organism evidence="1 2">
    <name type="scientific">Candidatus Thiodiazotropha taylori</name>
    <dbReference type="NCBI Taxonomy" id="2792791"/>
    <lineage>
        <taxon>Bacteria</taxon>
        <taxon>Pseudomonadati</taxon>
        <taxon>Pseudomonadota</taxon>
        <taxon>Gammaproteobacteria</taxon>
        <taxon>Chromatiales</taxon>
        <taxon>Sedimenticolaceae</taxon>
        <taxon>Candidatus Thiodiazotropha</taxon>
    </lineage>
</organism>
<accession>A0A944M6H7</accession>